<dbReference type="Pfam" id="PF02361">
    <property type="entry name" value="CbiQ"/>
    <property type="match status" value="1"/>
</dbReference>
<reference evidence="7" key="1">
    <citation type="journal article" date="2022" name="Environ. Microbiol.">
        <title>Geoalkalibacter halelectricus SAP #1 sp. nov. possessing extracellular electron transfer and mineral#reducing capabilities from a haloalkaline environment.</title>
        <authorList>
            <person name="Yadav S."/>
            <person name="Singh R."/>
            <person name="Sundharam S.S."/>
            <person name="Chaudhary S."/>
            <person name="Krishnamurthi S."/>
            <person name="Patil S.A."/>
        </authorList>
    </citation>
    <scope>NUCLEOTIDE SEQUENCE</scope>
    <source>
        <strain evidence="7">SAP-1</strain>
    </source>
</reference>
<proteinExistence type="predicted"/>
<evidence type="ECO:0000256" key="3">
    <source>
        <dbReference type="ARBA" id="ARBA00022692"/>
    </source>
</evidence>
<feature type="transmembrane region" description="Helical" evidence="6">
    <location>
        <begin position="147"/>
        <end position="166"/>
    </location>
</feature>
<dbReference type="PANTHER" id="PTHR43723">
    <property type="entry name" value="COBALT TRANSPORT PROTEIN CBIQ"/>
    <property type="match status" value="1"/>
</dbReference>
<evidence type="ECO:0000256" key="2">
    <source>
        <dbReference type="ARBA" id="ARBA00022475"/>
    </source>
</evidence>
<name>A0ABY5ZNJ0_9BACT</name>
<evidence type="ECO:0000256" key="6">
    <source>
        <dbReference type="SAM" id="Phobius"/>
    </source>
</evidence>
<evidence type="ECO:0000256" key="5">
    <source>
        <dbReference type="ARBA" id="ARBA00023136"/>
    </source>
</evidence>
<keyword evidence="2" id="KW-1003">Cell membrane</keyword>
<dbReference type="Proteomes" id="UP001060414">
    <property type="component" value="Chromosome"/>
</dbReference>
<sequence>MSGAHHFIDAQGDSRRLLVALDGRIKLVLLVAALIVNLTAGGLRAPLLLFFTASCLVAAAGVPMRAFARRMAVPALIALVALVTQLFWVQQGTELLRLPLLGWEWSLTSGALLRGLELAVRILGGMGVLLFFALTTPLPELLRAARFFRCPPVLVELAMIMYRYIFLLLEEGVRIRNAQKSRLGFTSLRAGVRSSGILGGMLILRTFDRAERNFAAMLCRGYQGALTGVTLRPVPKRDWLALTLGLLLLLAIFALR</sequence>
<protein>
    <submittedName>
        <fullName evidence="7">Cobalt ECF transporter T component CbiQ</fullName>
    </submittedName>
</protein>
<feature type="transmembrane region" description="Helical" evidence="6">
    <location>
        <begin position="25"/>
        <end position="41"/>
    </location>
</feature>
<gene>
    <name evidence="7" type="primary">cbiQ</name>
    <name evidence="7" type="ORF">L9S41_04775</name>
</gene>
<dbReference type="RefSeq" id="WP_260749078.1">
    <property type="nucleotide sequence ID" value="NZ_CP092109.1"/>
</dbReference>
<comment type="subcellular location">
    <subcellularLocation>
        <location evidence="1">Cell membrane</location>
        <topology evidence="1">Multi-pass membrane protein</topology>
    </subcellularLocation>
</comment>
<keyword evidence="3 6" id="KW-0812">Transmembrane</keyword>
<dbReference type="PANTHER" id="PTHR43723:SF1">
    <property type="entry name" value="COBALT TRANSPORT PROTEIN CBIQ"/>
    <property type="match status" value="1"/>
</dbReference>
<feature type="transmembrane region" description="Helical" evidence="6">
    <location>
        <begin position="239"/>
        <end position="255"/>
    </location>
</feature>
<dbReference type="InterPro" id="IPR012809">
    <property type="entry name" value="ECF_CbiQ"/>
</dbReference>
<dbReference type="EMBL" id="CP092109">
    <property type="protein sequence ID" value="UWZ80717.1"/>
    <property type="molecule type" value="Genomic_DNA"/>
</dbReference>
<feature type="transmembrane region" description="Helical" evidence="6">
    <location>
        <begin position="71"/>
        <end position="91"/>
    </location>
</feature>
<evidence type="ECO:0000256" key="1">
    <source>
        <dbReference type="ARBA" id="ARBA00004651"/>
    </source>
</evidence>
<dbReference type="CDD" id="cd16914">
    <property type="entry name" value="EcfT"/>
    <property type="match status" value="1"/>
</dbReference>
<feature type="transmembrane region" description="Helical" evidence="6">
    <location>
        <begin position="111"/>
        <end position="135"/>
    </location>
</feature>
<dbReference type="InterPro" id="IPR052770">
    <property type="entry name" value="Cobalt_transport_CbiQ"/>
</dbReference>
<keyword evidence="8" id="KW-1185">Reference proteome</keyword>
<accession>A0ABY5ZNJ0</accession>
<evidence type="ECO:0000313" key="8">
    <source>
        <dbReference type="Proteomes" id="UP001060414"/>
    </source>
</evidence>
<dbReference type="NCBIfam" id="TIGR02454">
    <property type="entry name" value="ECF_T_CbiQ"/>
    <property type="match status" value="1"/>
</dbReference>
<evidence type="ECO:0000256" key="4">
    <source>
        <dbReference type="ARBA" id="ARBA00022989"/>
    </source>
</evidence>
<organism evidence="7 8">
    <name type="scientific">Geoalkalibacter halelectricus</name>
    <dbReference type="NCBI Taxonomy" id="2847045"/>
    <lineage>
        <taxon>Bacteria</taxon>
        <taxon>Pseudomonadati</taxon>
        <taxon>Thermodesulfobacteriota</taxon>
        <taxon>Desulfuromonadia</taxon>
        <taxon>Desulfuromonadales</taxon>
        <taxon>Geoalkalibacteraceae</taxon>
        <taxon>Geoalkalibacter</taxon>
    </lineage>
</organism>
<evidence type="ECO:0000313" key="7">
    <source>
        <dbReference type="EMBL" id="UWZ80717.1"/>
    </source>
</evidence>
<dbReference type="InterPro" id="IPR003339">
    <property type="entry name" value="ABC/ECF_trnsptr_transmembrane"/>
</dbReference>
<keyword evidence="4 6" id="KW-1133">Transmembrane helix</keyword>
<keyword evidence="5 6" id="KW-0472">Membrane</keyword>